<keyword evidence="1" id="KW-0812">Transmembrane</keyword>
<evidence type="ECO:0000313" key="4">
    <source>
        <dbReference type="Proteomes" id="UP000229385"/>
    </source>
</evidence>
<dbReference type="PANTHER" id="PTHR43179">
    <property type="entry name" value="RHAMNOSYLTRANSFERASE WBBL"/>
    <property type="match status" value="1"/>
</dbReference>
<dbReference type="Pfam" id="PF00535">
    <property type="entry name" value="Glycos_transf_2"/>
    <property type="match status" value="1"/>
</dbReference>
<feature type="transmembrane region" description="Helical" evidence="1">
    <location>
        <begin position="253"/>
        <end position="278"/>
    </location>
</feature>
<gene>
    <name evidence="3" type="ORF">CO174_01030</name>
</gene>
<dbReference type="SUPFAM" id="SSF53448">
    <property type="entry name" value="Nucleotide-diphospho-sugar transferases"/>
    <property type="match status" value="1"/>
</dbReference>
<reference evidence="4" key="1">
    <citation type="submission" date="2017-09" db="EMBL/GenBank/DDBJ databases">
        <title>Depth-based differentiation of microbial function through sediment-hosted aquifers and enrichment of novel symbionts in the deep terrestrial subsurface.</title>
        <authorList>
            <person name="Probst A.J."/>
            <person name="Ladd B."/>
            <person name="Jarett J.K."/>
            <person name="Geller-Mcgrath D.E."/>
            <person name="Sieber C.M.K."/>
            <person name="Emerson J.B."/>
            <person name="Anantharaman K."/>
            <person name="Thomas B.C."/>
            <person name="Malmstrom R."/>
            <person name="Stieglmeier M."/>
            <person name="Klingl A."/>
            <person name="Woyke T."/>
            <person name="Ryan C.M."/>
            <person name="Banfield J.F."/>
        </authorList>
    </citation>
    <scope>NUCLEOTIDE SEQUENCE [LARGE SCALE GENOMIC DNA]</scope>
</reference>
<dbReference type="Proteomes" id="UP000229385">
    <property type="component" value="Unassembled WGS sequence"/>
</dbReference>
<proteinExistence type="predicted"/>
<dbReference type="PANTHER" id="PTHR43179:SF7">
    <property type="entry name" value="RHAMNOSYLTRANSFERASE WBBL"/>
    <property type="match status" value="1"/>
</dbReference>
<dbReference type="Gene3D" id="3.90.550.10">
    <property type="entry name" value="Spore Coat Polysaccharide Biosynthesis Protein SpsA, Chain A"/>
    <property type="match status" value="1"/>
</dbReference>
<dbReference type="EMBL" id="PFWU01000012">
    <property type="protein sequence ID" value="PJA46035.1"/>
    <property type="molecule type" value="Genomic_DNA"/>
</dbReference>
<organism evidence="3 4">
    <name type="scientific">Candidatus Uhrbacteria bacterium CG_4_9_14_3_um_filter_50_9</name>
    <dbReference type="NCBI Taxonomy" id="1975035"/>
    <lineage>
        <taxon>Bacteria</taxon>
        <taxon>Candidatus Uhriibacteriota</taxon>
    </lineage>
</organism>
<evidence type="ECO:0000256" key="1">
    <source>
        <dbReference type="SAM" id="Phobius"/>
    </source>
</evidence>
<comment type="caution">
    <text evidence="3">The sequence shown here is derived from an EMBL/GenBank/DDBJ whole genome shotgun (WGS) entry which is preliminary data.</text>
</comment>
<dbReference type="AlphaFoldDB" id="A0A2M7XDW0"/>
<keyword evidence="1" id="KW-1133">Transmembrane helix</keyword>
<feature type="domain" description="Glycosyltransferase 2-like" evidence="2">
    <location>
        <begin position="3"/>
        <end position="183"/>
    </location>
</feature>
<sequence>MISVVTVNYKTVDYTLKMLESLFTHHVKEAVEVFVVENASGDSMEEVRARFPQVTVIESDVNLGFAGGCNLGIQKATGDYVVLINPDIVFVDEALYMMQDHMNNDTEVGIGGASLKNMDGTQQDCVWRFPTPLDQLFLLLKFNHVFPNHPILQRWLMKDFTYGRTQNVDQVMGAFFYIRRKVIEQIGPMDDDFFMWYEEVDYCKRAKISDWHVRYYHDVVAKHKKGSSFDRVPTIKKQTMLRKSIRRYMRKHYGAVVGSLFVVGEPVFFLLSLVASILKPI</sequence>
<evidence type="ECO:0000259" key="2">
    <source>
        <dbReference type="Pfam" id="PF00535"/>
    </source>
</evidence>
<dbReference type="InterPro" id="IPR029044">
    <property type="entry name" value="Nucleotide-diphossugar_trans"/>
</dbReference>
<dbReference type="CDD" id="cd04186">
    <property type="entry name" value="GT_2_like_c"/>
    <property type="match status" value="1"/>
</dbReference>
<name>A0A2M7XDW0_9BACT</name>
<protein>
    <recommendedName>
        <fullName evidence="2">Glycosyltransferase 2-like domain-containing protein</fullName>
    </recommendedName>
</protein>
<keyword evidence="1" id="KW-0472">Membrane</keyword>
<accession>A0A2M7XDW0</accession>
<evidence type="ECO:0000313" key="3">
    <source>
        <dbReference type="EMBL" id="PJA46035.1"/>
    </source>
</evidence>
<dbReference type="InterPro" id="IPR001173">
    <property type="entry name" value="Glyco_trans_2-like"/>
</dbReference>